<keyword evidence="4" id="KW-0732">Signal</keyword>
<dbReference type="GO" id="GO:0004713">
    <property type="term" value="F:protein tyrosine kinase activity"/>
    <property type="evidence" value="ECO:0007669"/>
    <property type="project" value="InterPro"/>
</dbReference>
<gene>
    <name evidence="6" type="ORF">J5N97_021790</name>
</gene>
<evidence type="ECO:0000256" key="2">
    <source>
        <dbReference type="ARBA" id="ARBA00022840"/>
    </source>
</evidence>
<evidence type="ECO:0000256" key="3">
    <source>
        <dbReference type="SAM" id="Phobius"/>
    </source>
</evidence>
<dbReference type="Gene3D" id="3.30.200.20">
    <property type="entry name" value="Phosphorylase Kinase, domain 1"/>
    <property type="match status" value="1"/>
</dbReference>
<feature type="signal peptide" evidence="4">
    <location>
        <begin position="1"/>
        <end position="21"/>
    </location>
</feature>
<keyword evidence="3" id="KW-0472">Membrane</keyword>
<dbReference type="SUPFAM" id="SSF56112">
    <property type="entry name" value="Protein kinase-like (PK-like)"/>
    <property type="match status" value="1"/>
</dbReference>
<dbReference type="Pfam" id="PF07714">
    <property type="entry name" value="PK_Tyr_Ser-Thr"/>
    <property type="match status" value="1"/>
</dbReference>
<dbReference type="AlphaFoldDB" id="A0A9D5HAD7"/>
<accession>A0A9D5HAD7</accession>
<keyword evidence="3" id="KW-1133">Transmembrane helix</keyword>
<reference evidence="6" key="2">
    <citation type="journal article" date="2022" name="Hortic Res">
        <title>The genome of Dioscorea zingiberensis sheds light on the biosynthesis, origin and evolution of the medicinally important diosgenin saponins.</title>
        <authorList>
            <person name="Li Y."/>
            <person name="Tan C."/>
            <person name="Li Z."/>
            <person name="Guo J."/>
            <person name="Li S."/>
            <person name="Chen X."/>
            <person name="Wang C."/>
            <person name="Dai X."/>
            <person name="Yang H."/>
            <person name="Song W."/>
            <person name="Hou L."/>
            <person name="Xu J."/>
            <person name="Tong Z."/>
            <person name="Xu A."/>
            <person name="Yuan X."/>
            <person name="Wang W."/>
            <person name="Yang Q."/>
            <person name="Chen L."/>
            <person name="Sun Z."/>
            <person name="Wang K."/>
            <person name="Pan B."/>
            <person name="Chen J."/>
            <person name="Bao Y."/>
            <person name="Liu F."/>
            <person name="Qi X."/>
            <person name="Gang D.R."/>
            <person name="Wen J."/>
            <person name="Li J."/>
        </authorList>
    </citation>
    <scope>NUCLEOTIDE SEQUENCE</scope>
    <source>
        <strain evidence="6">Dzin_1.0</strain>
    </source>
</reference>
<dbReference type="PROSITE" id="PS50011">
    <property type="entry name" value="PROTEIN_KINASE_DOM"/>
    <property type="match status" value="1"/>
</dbReference>
<proteinExistence type="predicted"/>
<dbReference type="EMBL" id="JAGGNH010000006">
    <property type="protein sequence ID" value="KAJ0968913.1"/>
    <property type="molecule type" value="Genomic_DNA"/>
</dbReference>
<comment type="caution">
    <text evidence="6">The sequence shown here is derived from an EMBL/GenBank/DDBJ whole genome shotgun (WGS) entry which is preliminary data.</text>
</comment>
<evidence type="ECO:0000259" key="5">
    <source>
        <dbReference type="PROSITE" id="PS50011"/>
    </source>
</evidence>
<organism evidence="6 7">
    <name type="scientific">Dioscorea zingiberensis</name>
    <dbReference type="NCBI Taxonomy" id="325984"/>
    <lineage>
        <taxon>Eukaryota</taxon>
        <taxon>Viridiplantae</taxon>
        <taxon>Streptophyta</taxon>
        <taxon>Embryophyta</taxon>
        <taxon>Tracheophyta</taxon>
        <taxon>Spermatophyta</taxon>
        <taxon>Magnoliopsida</taxon>
        <taxon>Liliopsida</taxon>
        <taxon>Dioscoreales</taxon>
        <taxon>Dioscoreaceae</taxon>
        <taxon>Dioscorea</taxon>
    </lineage>
</organism>
<dbReference type="Gene3D" id="1.10.510.10">
    <property type="entry name" value="Transferase(Phosphotransferase) domain 1"/>
    <property type="match status" value="1"/>
</dbReference>
<evidence type="ECO:0000256" key="4">
    <source>
        <dbReference type="SAM" id="SignalP"/>
    </source>
</evidence>
<feature type="transmembrane region" description="Helical" evidence="3">
    <location>
        <begin position="265"/>
        <end position="288"/>
    </location>
</feature>
<keyword evidence="1" id="KW-0547">Nucleotide-binding</keyword>
<feature type="domain" description="Protein kinase" evidence="5">
    <location>
        <begin position="319"/>
        <end position="610"/>
    </location>
</feature>
<protein>
    <recommendedName>
        <fullName evidence="5">Protein kinase domain-containing protein</fullName>
    </recommendedName>
</protein>
<keyword evidence="2" id="KW-0067">ATP-binding</keyword>
<reference evidence="6" key="1">
    <citation type="submission" date="2021-03" db="EMBL/GenBank/DDBJ databases">
        <authorList>
            <person name="Li Z."/>
            <person name="Yang C."/>
        </authorList>
    </citation>
    <scope>NUCLEOTIDE SEQUENCE</scope>
    <source>
        <strain evidence="6">Dzin_1.0</strain>
        <tissue evidence="6">Leaf</tissue>
    </source>
</reference>
<keyword evidence="3" id="KW-0812">Transmembrane</keyword>
<evidence type="ECO:0000313" key="7">
    <source>
        <dbReference type="Proteomes" id="UP001085076"/>
    </source>
</evidence>
<evidence type="ECO:0000313" key="6">
    <source>
        <dbReference type="EMBL" id="KAJ0968913.1"/>
    </source>
</evidence>
<sequence length="610" mass="65990">MASLLLLLHSLLLSSIPLSSPCPDLCGDLQIPAPFHLNASCGPRIDDFLLSCPPKSKSPFLALGSALLRVIDFRPSGTLLLDYSSNTSSSSCDRWYSDLDASAVFARSPFFAITANNVLRLYDCEDSSVCKTGCEEINGGRCERNGTNFGCCYPLSDGSVWKIGDGFGVFSEFGCRGFSSWVVGRGREAERGIEVEWAVPRGYGNGEVCAVGAAVVNATAVHGGVRCGCNAGMVGDGFRQGAGCSESCNDDGRGACKGKHSRKRVAILAVVLGCGFLLAAAIALWFVLRRSSKGKRWDLDPACLPKILGSACRTRLFTYEELKEATKGFEDHKLVAAIDGTVHTGVLDDGSLVAVQKVRCETQQNLRQVLERVELLSQISHKNIARIIGCSIGSNYTLLLVHEFFSSRTLEELLQQGKGNGLNWYNRISIATEVASALAYLQCEISPPIYIQDLNSHDIFVEINYSVKVASFKFLSSIVVSSDAQVIANFGLILLELVVGSKCGDMLGIVLPKIKDRKFREIVDPYLGYAKELPVQREQMETVAGLAVKCLSSRENEGVCIVGIAKELINILNGYPGSSSSRMRPALEETFSNSSLLQMISMSPDSLHLP</sequence>
<dbReference type="SMART" id="SM00219">
    <property type="entry name" value="TyrKc"/>
    <property type="match status" value="1"/>
</dbReference>
<evidence type="ECO:0000256" key="1">
    <source>
        <dbReference type="ARBA" id="ARBA00022741"/>
    </source>
</evidence>
<dbReference type="InterPro" id="IPR001245">
    <property type="entry name" value="Ser-Thr/Tyr_kinase_cat_dom"/>
</dbReference>
<dbReference type="InterPro" id="IPR011009">
    <property type="entry name" value="Kinase-like_dom_sf"/>
</dbReference>
<dbReference type="Proteomes" id="UP001085076">
    <property type="component" value="Miscellaneous, Linkage group lg06"/>
</dbReference>
<dbReference type="GO" id="GO:0005524">
    <property type="term" value="F:ATP binding"/>
    <property type="evidence" value="ECO:0007669"/>
    <property type="project" value="UniProtKB-KW"/>
</dbReference>
<keyword evidence="7" id="KW-1185">Reference proteome</keyword>
<dbReference type="OrthoDB" id="1847747at2759"/>
<feature type="chain" id="PRO_5038439290" description="Protein kinase domain-containing protein" evidence="4">
    <location>
        <begin position="22"/>
        <end position="610"/>
    </location>
</feature>
<name>A0A9D5HAD7_9LILI</name>
<dbReference type="PANTHER" id="PTHR46008">
    <property type="entry name" value="LEAF RUST 10 DISEASE-RESISTANCE LOCUS RECEPTOR-LIKE PROTEIN KINASE-LIKE 1.4"/>
    <property type="match status" value="1"/>
</dbReference>
<dbReference type="InterPro" id="IPR020635">
    <property type="entry name" value="Tyr_kinase_cat_dom"/>
</dbReference>
<dbReference type="InterPro" id="IPR000719">
    <property type="entry name" value="Prot_kinase_dom"/>
</dbReference>